<comment type="caution">
    <text evidence="5">The sequence shown here is derived from an EMBL/GenBank/DDBJ whole genome shotgun (WGS) entry which is preliminary data.</text>
</comment>
<dbReference type="PANTHER" id="PTHR43085">
    <property type="entry name" value="HEXOKINASE FAMILY MEMBER"/>
    <property type="match status" value="1"/>
</dbReference>
<gene>
    <name evidence="5" type="ORF">F6S87_02425</name>
</gene>
<protein>
    <submittedName>
        <fullName evidence="5">Sugar kinase</fullName>
    </submittedName>
</protein>
<dbReference type="InterPro" id="IPR011611">
    <property type="entry name" value="PfkB_dom"/>
</dbReference>
<evidence type="ECO:0000256" key="3">
    <source>
        <dbReference type="ARBA" id="ARBA00022777"/>
    </source>
</evidence>
<dbReference type="RefSeq" id="WP_163227054.1">
    <property type="nucleotide sequence ID" value="NZ_VYSG01000001.1"/>
</dbReference>
<dbReference type="EMBL" id="VYSG01000001">
    <property type="protein sequence ID" value="NEG69496.1"/>
    <property type="molecule type" value="Genomic_DNA"/>
</dbReference>
<keyword evidence="2" id="KW-0808">Transferase</keyword>
<dbReference type="CDD" id="cd01166">
    <property type="entry name" value="KdgK"/>
    <property type="match status" value="1"/>
</dbReference>
<dbReference type="AlphaFoldDB" id="A0A6I5MZ60"/>
<evidence type="ECO:0000256" key="1">
    <source>
        <dbReference type="ARBA" id="ARBA00010688"/>
    </source>
</evidence>
<comment type="similarity">
    <text evidence="1">Belongs to the carbohydrate kinase PfkB family.</text>
</comment>
<keyword evidence="6" id="KW-1185">Reference proteome</keyword>
<reference evidence="5 6" key="1">
    <citation type="submission" date="2019-09" db="EMBL/GenBank/DDBJ databases">
        <title>Phylogenetic characterization of a novel taxon of the genus Bifidobacterium: Bifidobacterium choloepi sp. nov.</title>
        <authorList>
            <person name="Modesto M."/>
            <person name="Satti M."/>
        </authorList>
    </citation>
    <scope>NUCLEOTIDE SEQUENCE [LARGE SCALE GENOMIC DNA]</scope>
    <source>
        <strain evidence="5 6">BRDM6</strain>
    </source>
</reference>
<dbReference type="InterPro" id="IPR050306">
    <property type="entry name" value="PfkB_Carbo_kinase"/>
</dbReference>
<dbReference type="SUPFAM" id="SSF53613">
    <property type="entry name" value="Ribokinase-like"/>
    <property type="match status" value="1"/>
</dbReference>
<feature type="domain" description="Carbohydrate kinase PfkB" evidence="4">
    <location>
        <begin position="25"/>
        <end position="310"/>
    </location>
</feature>
<sequence length="330" mass="35468">MTFTLEHVRPGKVLLAGEPMGLFTADSEGACSEVDTFDASVAGAELNVAIGLKRLGHDPLYLAKLGDDPIGERIVHFMTANGLDTSLVTTCPGTSTGFMMKTRVHQGDPQTYYFRRHSAASTLGADDVRRIDLTGVTTLHLTGILPPLSASCQEATFALLDRAHARDMFVSFDPNLRPTLWPNEKTMRSVLRRIASRCDLILPGIHEGEVLFGTTSLEDTARAFLDNGAGCVIVKDGPRGAYATDGAQHIYVPGCHVDHVVDTVGCGDGFAAGVLSALLEGLDIEEATYRGCMLGAIQTQHVSDNEGLPNRTQLAEFRLAQQGIDMELRA</sequence>
<evidence type="ECO:0000259" key="4">
    <source>
        <dbReference type="Pfam" id="PF00294"/>
    </source>
</evidence>
<dbReference type="InterPro" id="IPR029056">
    <property type="entry name" value="Ribokinase-like"/>
</dbReference>
<dbReference type="Proteomes" id="UP000469292">
    <property type="component" value="Unassembled WGS sequence"/>
</dbReference>
<proteinExistence type="inferred from homology"/>
<accession>A0A6I5MZ60</accession>
<evidence type="ECO:0000313" key="6">
    <source>
        <dbReference type="Proteomes" id="UP000469292"/>
    </source>
</evidence>
<dbReference type="GO" id="GO:0016301">
    <property type="term" value="F:kinase activity"/>
    <property type="evidence" value="ECO:0007669"/>
    <property type="project" value="UniProtKB-KW"/>
</dbReference>
<dbReference type="Pfam" id="PF00294">
    <property type="entry name" value="PfkB"/>
    <property type="match status" value="1"/>
</dbReference>
<name>A0A6I5MZ60_9BIFI</name>
<organism evidence="5 6">
    <name type="scientific">Bifidobacterium choloepi</name>
    <dbReference type="NCBI Taxonomy" id="2614131"/>
    <lineage>
        <taxon>Bacteria</taxon>
        <taxon>Bacillati</taxon>
        <taxon>Actinomycetota</taxon>
        <taxon>Actinomycetes</taxon>
        <taxon>Bifidobacteriales</taxon>
        <taxon>Bifidobacteriaceae</taxon>
        <taxon>Bifidobacterium</taxon>
    </lineage>
</organism>
<keyword evidence="3 5" id="KW-0418">Kinase</keyword>
<evidence type="ECO:0000313" key="5">
    <source>
        <dbReference type="EMBL" id="NEG69496.1"/>
    </source>
</evidence>
<dbReference type="Gene3D" id="3.40.1190.20">
    <property type="match status" value="1"/>
</dbReference>
<dbReference type="PANTHER" id="PTHR43085:SF57">
    <property type="entry name" value="CARBOHYDRATE KINASE PFKB DOMAIN-CONTAINING PROTEIN"/>
    <property type="match status" value="1"/>
</dbReference>
<evidence type="ECO:0000256" key="2">
    <source>
        <dbReference type="ARBA" id="ARBA00022679"/>
    </source>
</evidence>